<proteinExistence type="inferred from homology"/>
<organism evidence="7 8">
    <name type="scientific">Prauserella isguenensis</name>
    <dbReference type="NCBI Taxonomy" id="1470180"/>
    <lineage>
        <taxon>Bacteria</taxon>
        <taxon>Bacillati</taxon>
        <taxon>Actinomycetota</taxon>
        <taxon>Actinomycetes</taxon>
        <taxon>Pseudonocardiales</taxon>
        <taxon>Pseudonocardiaceae</taxon>
        <taxon>Prauserella</taxon>
    </lineage>
</organism>
<dbReference type="PANTHER" id="PTHR31339">
    <property type="entry name" value="PECTIN LYASE-RELATED"/>
    <property type="match status" value="1"/>
</dbReference>
<sequence>MSSTVLTRTLTAVFGAALAVSVFTPAAAGDPPEHAPGQSEPQGWELADRIRKEVTPPNIPQRPYDVTDYGADPTGERDSTDAIAAAIDAASDKGGGKVVVPAGEFHTGAIHLESNIELHISDAATVRFSQDPADYLPAVKTRWEGIELYNYSPFIYAHDAEDVAITGGGTLDGQADDEHWWPWKEESNGDGGVIETEHRDQLFQWAADGVPVEQRRFEDSKLRPNFVQFYESENILVEDVTLTNSPMWMIHPVLSENVTVDNVTLDSPVGPNSDGVNPESSKNVVIKNSSFDNGDDCIAIKSGRNEDGRRIGVPSENIVIHDNTMADGHGGVTIGSEMSGDVYNVFAENNVMDSENLDRALRIKTNSVRGGTVEQVYFRNNDIPQIGGEVIRINFQYEEGDAGEHTPTVRDIRIENVHSTGGEFGLYLRGYEQSPISDVTIRDSTFSDVDTPMELEHVDNLHLDNVDINDRHYDEVIDAGPLS</sequence>
<dbReference type="EMBL" id="JACHWU010000010">
    <property type="protein sequence ID" value="MBB3053507.1"/>
    <property type="molecule type" value="Genomic_DNA"/>
</dbReference>
<dbReference type="GO" id="GO:0005975">
    <property type="term" value="P:carbohydrate metabolic process"/>
    <property type="evidence" value="ECO:0007669"/>
    <property type="project" value="InterPro"/>
</dbReference>
<comment type="similarity">
    <text evidence="1 4">Belongs to the glycosyl hydrolase 28 family.</text>
</comment>
<feature type="chain" id="PRO_5032860844" evidence="6">
    <location>
        <begin position="29"/>
        <end position="483"/>
    </location>
</feature>
<dbReference type="InterPro" id="IPR011050">
    <property type="entry name" value="Pectin_lyase_fold/virulence"/>
</dbReference>
<evidence type="ECO:0000256" key="6">
    <source>
        <dbReference type="SAM" id="SignalP"/>
    </source>
</evidence>
<evidence type="ECO:0000313" key="8">
    <source>
        <dbReference type="Proteomes" id="UP000550714"/>
    </source>
</evidence>
<keyword evidence="8" id="KW-1185">Reference proteome</keyword>
<dbReference type="Proteomes" id="UP000550714">
    <property type="component" value="Unassembled WGS sequence"/>
</dbReference>
<comment type="caution">
    <text evidence="7">The sequence shown here is derived from an EMBL/GenBank/DDBJ whole genome shotgun (WGS) entry which is preliminary data.</text>
</comment>
<dbReference type="Gene3D" id="2.160.20.10">
    <property type="entry name" value="Single-stranded right-handed beta-helix, Pectin lyase-like"/>
    <property type="match status" value="1"/>
</dbReference>
<feature type="signal peptide" evidence="6">
    <location>
        <begin position="1"/>
        <end position="28"/>
    </location>
</feature>
<evidence type="ECO:0000256" key="3">
    <source>
        <dbReference type="ARBA" id="ARBA00023295"/>
    </source>
</evidence>
<dbReference type="InterPro" id="IPR051801">
    <property type="entry name" value="GH28_Enzymes"/>
</dbReference>
<name>A0A839SA62_9PSEU</name>
<dbReference type="SUPFAM" id="SSF51126">
    <property type="entry name" value="Pectin lyase-like"/>
    <property type="match status" value="1"/>
</dbReference>
<evidence type="ECO:0000256" key="2">
    <source>
        <dbReference type="ARBA" id="ARBA00022801"/>
    </source>
</evidence>
<dbReference type="InterPro" id="IPR000743">
    <property type="entry name" value="Glyco_hydro_28"/>
</dbReference>
<evidence type="ECO:0000256" key="1">
    <source>
        <dbReference type="ARBA" id="ARBA00008834"/>
    </source>
</evidence>
<dbReference type="InterPro" id="IPR012334">
    <property type="entry name" value="Pectin_lyas_fold"/>
</dbReference>
<dbReference type="PANTHER" id="PTHR31339:SF9">
    <property type="entry name" value="PLASMIN AND FIBRONECTIN-BINDING PROTEIN A"/>
    <property type="match status" value="1"/>
</dbReference>
<protein>
    <submittedName>
        <fullName evidence="7">Polygalacturonase</fullName>
    </submittedName>
</protein>
<dbReference type="GO" id="GO:0004650">
    <property type="term" value="F:polygalacturonase activity"/>
    <property type="evidence" value="ECO:0007669"/>
    <property type="project" value="InterPro"/>
</dbReference>
<reference evidence="7 8" key="1">
    <citation type="submission" date="2020-08" db="EMBL/GenBank/DDBJ databases">
        <title>Genomic Encyclopedia of Type Strains, Phase III (KMG-III): the genomes of soil and plant-associated and newly described type strains.</title>
        <authorList>
            <person name="Whitman W."/>
        </authorList>
    </citation>
    <scope>NUCLEOTIDE SEQUENCE [LARGE SCALE GENOMIC DNA]</scope>
    <source>
        <strain evidence="7 8">CECT 8577</strain>
    </source>
</reference>
<evidence type="ECO:0000256" key="4">
    <source>
        <dbReference type="RuleBase" id="RU361169"/>
    </source>
</evidence>
<keyword evidence="6" id="KW-0732">Signal</keyword>
<gene>
    <name evidence="7" type="ORF">FHS23_004560</name>
</gene>
<dbReference type="InterPro" id="IPR006626">
    <property type="entry name" value="PbH1"/>
</dbReference>
<feature type="region of interest" description="Disordered" evidence="5">
    <location>
        <begin position="54"/>
        <end position="76"/>
    </location>
</feature>
<keyword evidence="3 4" id="KW-0326">Glycosidase</keyword>
<dbReference type="PROSITE" id="PS00502">
    <property type="entry name" value="POLYGALACTURONASE"/>
    <property type="match status" value="1"/>
</dbReference>
<dbReference type="AlphaFoldDB" id="A0A839SA62"/>
<dbReference type="Pfam" id="PF00295">
    <property type="entry name" value="Glyco_hydro_28"/>
    <property type="match status" value="1"/>
</dbReference>
<evidence type="ECO:0000313" key="7">
    <source>
        <dbReference type="EMBL" id="MBB3053507.1"/>
    </source>
</evidence>
<dbReference type="SMART" id="SM00710">
    <property type="entry name" value="PbH1"/>
    <property type="match status" value="5"/>
</dbReference>
<evidence type="ECO:0000256" key="5">
    <source>
        <dbReference type="SAM" id="MobiDB-lite"/>
    </source>
</evidence>
<dbReference type="RefSeq" id="WP_183659361.1">
    <property type="nucleotide sequence ID" value="NZ_JACHWU010000010.1"/>
</dbReference>
<accession>A0A839SA62</accession>
<keyword evidence="2 4" id="KW-0378">Hydrolase</keyword>